<keyword evidence="2" id="KW-0436">Ligase</keyword>
<dbReference type="InterPro" id="IPR005481">
    <property type="entry name" value="BC-like_N"/>
</dbReference>
<dbReference type="Pfam" id="PF02786">
    <property type="entry name" value="CPSase_L_D2"/>
    <property type="match status" value="1"/>
</dbReference>
<keyword evidence="4 6" id="KW-0067">ATP-binding</keyword>
<dbReference type="AlphaFoldDB" id="A0A397FES8"/>
<evidence type="ECO:0000313" key="12">
    <source>
        <dbReference type="Proteomes" id="UP000286510"/>
    </source>
</evidence>
<dbReference type="PANTHER" id="PTHR18866:SF33">
    <property type="entry name" value="METHYLCROTONOYL-COA CARBOXYLASE SUBUNIT ALPHA, MITOCHONDRIAL-RELATED"/>
    <property type="match status" value="1"/>
</dbReference>
<dbReference type="FunFam" id="3.40.50.20:FF:000010">
    <property type="entry name" value="Propionyl-CoA carboxylase subunit alpha"/>
    <property type="match status" value="1"/>
</dbReference>
<comment type="caution">
    <text evidence="10">The sequence shown here is derived from an EMBL/GenBank/DDBJ whole genome shotgun (WGS) entry which is preliminary data.</text>
</comment>
<evidence type="ECO:0000256" key="1">
    <source>
        <dbReference type="ARBA" id="ARBA00001953"/>
    </source>
</evidence>
<dbReference type="InterPro" id="IPR011761">
    <property type="entry name" value="ATP-grasp"/>
</dbReference>
<dbReference type="FunFam" id="3.30.1490.20:FF:000003">
    <property type="entry name" value="acetyl-CoA carboxylase isoform X1"/>
    <property type="match status" value="1"/>
</dbReference>
<dbReference type="PROSITE" id="PS50979">
    <property type="entry name" value="BC"/>
    <property type="match status" value="1"/>
</dbReference>
<dbReference type="Proteomes" id="UP000266196">
    <property type="component" value="Unassembled WGS sequence"/>
</dbReference>
<dbReference type="InterPro" id="IPR005482">
    <property type="entry name" value="Biotin_COase_C"/>
</dbReference>
<dbReference type="PANTHER" id="PTHR18866">
    <property type="entry name" value="CARBOXYLASE:PYRUVATE/ACETYL-COA/PROPIONYL-COA CARBOXYLASE"/>
    <property type="match status" value="1"/>
</dbReference>
<dbReference type="VEuPathDB" id="FungiDB:H257_09190"/>
<dbReference type="GO" id="GO:0046872">
    <property type="term" value="F:metal ion binding"/>
    <property type="evidence" value="ECO:0007669"/>
    <property type="project" value="InterPro"/>
</dbReference>
<evidence type="ECO:0000256" key="6">
    <source>
        <dbReference type="PROSITE-ProRule" id="PRU00409"/>
    </source>
</evidence>
<reference evidence="11 12" key="1">
    <citation type="submission" date="2018-08" db="EMBL/GenBank/DDBJ databases">
        <title>Aphanomyces genome sequencing and annotation.</title>
        <authorList>
            <person name="Minardi D."/>
            <person name="Oidtmann B."/>
            <person name="Van Der Giezen M."/>
            <person name="Studholme D.J."/>
        </authorList>
    </citation>
    <scope>NUCLEOTIDE SEQUENCE [LARGE SCALE GENOMIC DNA]</scope>
    <source>
        <strain evidence="10 11">197901</strain>
        <strain evidence="9 12">FDL457</strain>
    </source>
</reference>
<dbReference type="SUPFAM" id="SSF51246">
    <property type="entry name" value="Rudiment single hybrid motif"/>
    <property type="match status" value="1"/>
</dbReference>
<dbReference type="Pfam" id="PF00289">
    <property type="entry name" value="Biotin_carb_N"/>
    <property type="match status" value="1"/>
</dbReference>
<gene>
    <name evidence="9" type="ORF">DYB26_011841</name>
    <name evidence="10" type="ORF">DYB31_011392</name>
</gene>
<dbReference type="InterPro" id="IPR005479">
    <property type="entry name" value="CPAse_ATP-bd"/>
</dbReference>
<accession>A0A397FES8</accession>
<organism evidence="10 11">
    <name type="scientific">Aphanomyces astaci</name>
    <name type="common">Crayfish plague agent</name>
    <dbReference type="NCBI Taxonomy" id="112090"/>
    <lineage>
        <taxon>Eukaryota</taxon>
        <taxon>Sar</taxon>
        <taxon>Stramenopiles</taxon>
        <taxon>Oomycota</taxon>
        <taxon>Saprolegniomycetes</taxon>
        <taxon>Saprolegniales</taxon>
        <taxon>Verrucalvaceae</taxon>
        <taxon>Aphanomyces</taxon>
    </lineage>
</organism>
<dbReference type="EMBL" id="QUTE01007327">
    <property type="protein sequence ID" value="RHZ29727.1"/>
    <property type="molecule type" value="Genomic_DNA"/>
</dbReference>
<evidence type="ECO:0000313" key="9">
    <source>
        <dbReference type="EMBL" id="RHZ08101.1"/>
    </source>
</evidence>
<evidence type="ECO:0000256" key="2">
    <source>
        <dbReference type="ARBA" id="ARBA00022598"/>
    </source>
</evidence>
<dbReference type="EMBL" id="QUTF01015956">
    <property type="protein sequence ID" value="RHZ08101.1"/>
    <property type="molecule type" value="Genomic_DNA"/>
</dbReference>
<protein>
    <recommendedName>
        <fullName evidence="13">Acetyl-CoA carboxylase, biotin carboxylase subunit</fullName>
    </recommendedName>
</protein>
<dbReference type="SUPFAM" id="SSF56059">
    <property type="entry name" value="Glutathione synthetase ATP-binding domain-like"/>
    <property type="match status" value="1"/>
</dbReference>
<dbReference type="InterPro" id="IPR050856">
    <property type="entry name" value="Biotin_carboxylase_complex"/>
</dbReference>
<name>A0A397FES8_APHAT</name>
<feature type="domain" description="Biotin carboxylation" evidence="8">
    <location>
        <begin position="30"/>
        <end position="474"/>
    </location>
</feature>
<evidence type="ECO:0008006" key="13">
    <source>
        <dbReference type="Google" id="ProtNLM"/>
    </source>
</evidence>
<dbReference type="GO" id="GO:0005524">
    <property type="term" value="F:ATP binding"/>
    <property type="evidence" value="ECO:0007669"/>
    <property type="project" value="UniProtKB-UniRule"/>
</dbReference>
<dbReference type="Gene3D" id="3.30.470.20">
    <property type="entry name" value="ATP-grasp fold, B domain"/>
    <property type="match status" value="1"/>
</dbReference>
<dbReference type="Pfam" id="PF02785">
    <property type="entry name" value="Biotin_carb_C"/>
    <property type="match status" value="1"/>
</dbReference>
<feature type="domain" description="ATP-grasp" evidence="7">
    <location>
        <begin position="149"/>
        <end position="346"/>
    </location>
</feature>
<dbReference type="InterPro" id="IPR011054">
    <property type="entry name" value="Rudment_hybrid_motif"/>
</dbReference>
<dbReference type="InterPro" id="IPR016185">
    <property type="entry name" value="PreATP-grasp_dom_sf"/>
</dbReference>
<keyword evidence="5" id="KW-0092">Biotin</keyword>
<sequence>MLKLGRRALTSSPLVSRWSSSFARSEGTPMFSKILIANRGEIACRVQRTAKKLGVRTVAVYSDADANAQHVKMADEAYRLGPPPAAESYLLFDEILRIAKESGAQAIHPGYGFLSENAAFAKACATAGVEFIGPPVAAIEAMGSKSASKDIMIAAGVPVTPGYHGDDQSFERIKAESAKIGYPVLLKAVLGGGGKGMRIVDREEDLKDNMEACVREAKASFASTDILVEKYLRRPRHVELQIFGDKHGNVVHLFERDCSVQRRHQKVLEEAPAPHMSDALRKKMGDAAVAAAKAVGYVGAGTVEFLLDEDESFYFMEMNTRLQVEHPVTEFITKQDLVELQLKVAAGQALPVRQDDLRIHGHAIEARIYAENPYNNFLPGSGTLHHLRLPPLTDSVRVDTGILQGDAVSIFYDPMIAKLVVHAPTRKEAIQGLVQALGQYQVVGLPTNIEFVARTAAHPEFIKGGVDTSFLLVG</sequence>
<dbReference type="Proteomes" id="UP000286510">
    <property type="component" value="Unassembled WGS sequence"/>
</dbReference>
<comment type="cofactor">
    <cofactor evidence="1">
        <name>biotin</name>
        <dbReference type="ChEBI" id="CHEBI:57586"/>
    </cofactor>
</comment>
<evidence type="ECO:0000256" key="3">
    <source>
        <dbReference type="ARBA" id="ARBA00022741"/>
    </source>
</evidence>
<evidence type="ECO:0000259" key="8">
    <source>
        <dbReference type="PROSITE" id="PS50979"/>
    </source>
</evidence>
<dbReference type="SUPFAM" id="SSF52440">
    <property type="entry name" value="PreATP-grasp domain"/>
    <property type="match status" value="1"/>
</dbReference>
<evidence type="ECO:0000256" key="4">
    <source>
        <dbReference type="ARBA" id="ARBA00022840"/>
    </source>
</evidence>
<dbReference type="GO" id="GO:0005739">
    <property type="term" value="C:mitochondrion"/>
    <property type="evidence" value="ECO:0007669"/>
    <property type="project" value="TreeGrafter"/>
</dbReference>
<dbReference type="FunFam" id="3.30.470.20:FF:000028">
    <property type="entry name" value="Methylcrotonoyl-CoA carboxylase subunit alpha, mitochondrial"/>
    <property type="match status" value="1"/>
</dbReference>
<dbReference type="SMART" id="SM00878">
    <property type="entry name" value="Biotin_carb_C"/>
    <property type="match status" value="1"/>
</dbReference>
<keyword evidence="3 6" id="KW-0547">Nucleotide-binding</keyword>
<evidence type="ECO:0000256" key="5">
    <source>
        <dbReference type="ARBA" id="ARBA00023267"/>
    </source>
</evidence>
<dbReference type="PROSITE" id="PS50975">
    <property type="entry name" value="ATP_GRASP"/>
    <property type="match status" value="1"/>
</dbReference>
<dbReference type="GO" id="GO:0004485">
    <property type="term" value="F:methylcrotonoyl-CoA carboxylase activity"/>
    <property type="evidence" value="ECO:0007669"/>
    <property type="project" value="TreeGrafter"/>
</dbReference>
<evidence type="ECO:0000313" key="10">
    <source>
        <dbReference type="EMBL" id="RHZ29727.1"/>
    </source>
</evidence>
<proteinExistence type="predicted"/>
<evidence type="ECO:0000313" key="11">
    <source>
        <dbReference type="Proteomes" id="UP000266196"/>
    </source>
</evidence>
<evidence type="ECO:0000259" key="7">
    <source>
        <dbReference type="PROSITE" id="PS50975"/>
    </source>
</evidence>
<dbReference type="InterPro" id="IPR011764">
    <property type="entry name" value="Biotin_carboxylation_dom"/>
</dbReference>
<dbReference type="PROSITE" id="PS00867">
    <property type="entry name" value="CPSASE_2"/>
    <property type="match status" value="1"/>
</dbReference>